<accession>A0A7G6VQQ5</accession>
<dbReference type="Gene3D" id="2.40.160.10">
    <property type="entry name" value="Porin"/>
    <property type="match status" value="1"/>
</dbReference>
<organism evidence="3 4">
    <name type="scientific">Croceicoccus marinus</name>
    <dbReference type="NCBI Taxonomy" id="450378"/>
    <lineage>
        <taxon>Bacteria</taxon>
        <taxon>Pseudomonadati</taxon>
        <taxon>Pseudomonadota</taxon>
        <taxon>Alphaproteobacteria</taxon>
        <taxon>Sphingomonadales</taxon>
        <taxon>Erythrobacteraceae</taxon>
        <taxon>Croceicoccus</taxon>
    </lineage>
</organism>
<dbReference type="Proteomes" id="UP000515297">
    <property type="component" value="Chromosome"/>
</dbReference>
<dbReference type="AlphaFoldDB" id="A0A7G6VQQ5"/>
<dbReference type="EMBL" id="CP060052">
    <property type="protein sequence ID" value="QNE04070.1"/>
    <property type="molecule type" value="Genomic_DNA"/>
</dbReference>
<reference evidence="3 4" key="1">
    <citation type="submission" date="2020-08" db="EMBL/GenBank/DDBJ databases">
        <authorList>
            <person name="Liu G."/>
            <person name="Sun C."/>
        </authorList>
    </citation>
    <scope>NUCLEOTIDE SEQUENCE [LARGE SCALE GENOMIC DNA]</scope>
    <source>
        <strain evidence="3 4">OT19</strain>
    </source>
</reference>
<evidence type="ECO:0000313" key="3">
    <source>
        <dbReference type="EMBL" id="QNE04070.1"/>
    </source>
</evidence>
<name>A0A7G6VQQ5_9SPHN</name>
<gene>
    <name evidence="3" type="ORF">H4O24_08590</name>
</gene>
<feature type="chain" id="PRO_5028820797" evidence="1">
    <location>
        <begin position="22"/>
        <end position="413"/>
    </location>
</feature>
<feature type="domain" description="Alginate export" evidence="2">
    <location>
        <begin position="111"/>
        <end position="176"/>
    </location>
</feature>
<protein>
    <submittedName>
        <fullName evidence="3">Alginate export family protein</fullName>
    </submittedName>
</protein>
<evidence type="ECO:0000256" key="1">
    <source>
        <dbReference type="SAM" id="SignalP"/>
    </source>
</evidence>
<keyword evidence="1" id="KW-0732">Signal</keyword>
<dbReference type="InterPro" id="IPR023614">
    <property type="entry name" value="Porin_dom_sf"/>
</dbReference>
<dbReference type="Pfam" id="PF13372">
    <property type="entry name" value="Alginate_exp"/>
    <property type="match status" value="1"/>
</dbReference>
<sequence length="413" mass="44447">MKKLALLCAVSTVCAATSAHAQSGPFVDGPITIAEDTTLDVIVDGMLRYETVSQPDLPVRDADALTFRIRSGAELVSHGFFVLGETEATLAIIDDYNDTIPGNGIEPYSVVPDPENVELNRLQVGYKSTAGTLTVGRQRIIHDDHRFVGNVGWRQNEQTFDAVRAQGNIGPVALDASYAISQRTIFGIDSPNSHFDGDMILLNGGIDVKIAQVKAFAYLLDYDDEKPARLAYSSQSYGFRAMGAVPIGETFKLDYIASYARQSDYGDNPTSYSADYINGEAGFAIGPVALRGGYELLGSDDGVAAFQTPLATLHKFNGFADLFLSTPANGLQDYYGTAGIKLGDVAVMKGLAANVTYHQFDSDVGGIDYGSEWDAVVSFKVGKIGVLAKYANYQAANFGTDTEKFWLQAGFSF</sequence>
<dbReference type="InterPro" id="IPR025388">
    <property type="entry name" value="Alginate_export_dom"/>
</dbReference>
<dbReference type="RefSeq" id="WP_185883378.1">
    <property type="nucleotide sequence ID" value="NZ_CP060052.1"/>
</dbReference>
<feature type="signal peptide" evidence="1">
    <location>
        <begin position="1"/>
        <end position="21"/>
    </location>
</feature>
<evidence type="ECO:0000259" key="2">
    <source>
        <dbReference type="Pfam" id="PF13372"/>
    </source>
</evidence>
<dbReference type="SUPFAM" id="SSF56935">
    <property type="entry name" value="Porins"/>
    <property type="match status" value="1"/>
</dbReference>
<evidence type="ECO:0000313" key="4">
    <source>
        <dbReference type="Proteomes" id="UP000515297"/>
    </source>
</evidence>
<proteinExistence type="predicted"/>